<organism evidence="1">
    <name type="scientific">Rhizophora mucronata</name>
    <name type="common">Asiatic mangrove</name>
    <dbReference type="NCBI Taxonomy" id="61149"/>
    <lineage>
        <taxon>Eukaryota</taxon>
        <taxon>Viridiplantae</taxon>
        <taxon>Streptophyta</taxon>
        <taxon>Embryophyta</taxon>
        <taxon>Tracheophyta</taxon>
        <taxon>Spermatophyta</taxon>
        <taxon>Magnoliopsida</taxon>
        <taxon>eudicotyledons</taxon>
        <taxon>Gunneridae</taxon>
        <taxon>Pentapetalae</taxon>
        <taxon>rosids</taxon>
        <taxon>fabids</taxon>
        <taxon>Malpighiales</taxon>
        <taxon>Rhizophoraceae</taxon>
        <taxon>Rhizophora</taxon>
    </lineage>
</organism>
<reference evidence="1" key="1">
    <citation type="submission" date="2018-02" db="EMBL/GenBank/DDBJ databases">
        <title>Rhizophora mucronata_Transcriptome.</title>
        <authorList>
            <person name="Meera S.P."/>
            <person name="Sreeshan A."/>
            <person name="Augustine A."/>
        </authorList>
    </citation>
    <scope>NUCLEOTIDE SEQUENCE</scope>
    <source>
        <tissue evidence="1">Leaf</tissue>
    </source>
</reference>
<name>A0A2P2QRN6_RHIMU</name>
<evidence type="ECO:0000313" key="1">
    <source>
        <dbReference type="EMBL" id="MBX69682.1"/>
    </source>
</evidence>
<protein>
    <submittedName>
        <fullName evidence="1">Uncharacterized protein</fullName>
    </submittedName>
</protein>
<dbReference type="EMBL" id="GGEC01089198">
    <property type="protein sequence ID" value="MBX69682.1"/>
    <property type="molecule type" value="Transcribed_RNA"/>
</dbReference>
<sequence>MAVPFRILEFLASLRLPNLPRFKSIKEHSLLWESTTELENLEIDPSSKEYALGVAAKEFMIFPVSNLPLKQCIVESSYRCFPINSGYPNFQSIYSQQILDLT</sequence>
<dbReference type="AlphaFoldDB" id="A0A2P2QRN6"/>
<accession>A0A2P2QRN6</accession>
<proteinExistence type="predicted"/>